<dbReference type="InterPro" id="IPR026242">
    <property type="entry name" value="HAUS2_metazoa"/>
</dbReference>
<dbReference type="GO" id="GO:1990498">
    <property type="term" value="C:mitotic spindle microtubule"/>
    <property type="evidence" value="ECO:0007669"/>
    <property type="project" value="TreeGrafter"/>
</dbReference>
<dbReference type="GO" id="GO:0007098">
    <property type="term" value="P:centrosome cycle"/>
    <property type="evidence" value="ECO:0007669"/>
    <property type="project" value="InterPro"/>
</dbReference>
<reference evidence="2" key="1">
    <citation type="submission" date="2025-08" db="UniProtKB">
        <authorList>
            <consortium name="RefSeq"/>
        </authorList>
    </citation>
    <scope>IDENTIFICATION</scope>
</reference>
<organism evidence="1 2">
    <name type="scientific">Clupea harengus</name>
    <name type="common">Atlantic herring</name>
    <dbReference type="NCBI Taxonomy" id="7950"/>
    <lineage>
        <taxon>Eukaryota</taxon>
        <taxon>Metazoa</taxon>
        <taxon>Chordata</taxon>
        <taxon>Craniata</taxon>
        <taxon>Vertebrata</taxon>
        <taxon>Euteleostomi</taxon>
        <taxon>Actinopterygii</taxon>
        <taxon>Neopterygii</taxon>
        <taxon>Teleostei</taxon>
        <taxon>Clupei</taxon>
        <taxon>Clupeiformes</taxon>
        <taxon>Clupeoidei</taxon>
        <taxon>Clupeidae</taxon>
        <taxon>Clupea</taxon>
    </lineage>
</organism>
<dbReference type="KEGG" id="char:105902295"/>
<dbReference type="GO" id="GO:0007020">
    <property type="term" value="P:microtubule nucleation"/>
    <property type="evidence" value="ECO:0007669"/>
    <property type="project" value="TreeGrafter"/>
</dbReference>
<sequence>MSAGDTSTLSAEGQILGTYVTSGFLTQEEIDAVQKQDVFSSNLYNVVKLNERQRKNDEKTLQLQLLKMDKEFADVSHSHYLNPRIDALQKFNTHLQRLLQEHISLKKRLMKPMAELSLPVHADMHKDVVELVSMVTDFMEDLDLKIKTVQSIPNTQEDINKLNMAMAQLLTLVKEVEALHQQVLQWRDKHQGPNAEKQAVDDGWAR</sequence>
<dbReference type="OrthoDB" id="2436605at2759"/>
<dbReference type="PANTHER" id="PTHR16039">
    <property type="entry name" value="HAUS AUGMIN-LIKE COMPLEX SUBUNIT 2"/>
    <property type="match status" value="1"/>
</dbReference>
<name>A0A6P3VZI4_CLUHA</name>
<dbReference type="RefSeq" id="XP_012685301.1">
    <property type="nucleotide sequence ID" value="XM_012829847.3"/>
</dbReference>
<dbReference type="Proteomes" id="UP000515152">
    <property type="component" value="Chromosome 13"/>
</dbReference>
<dbReference type="GO" id="GO:0005813">
    <property type="term" value="C:centrosome"/>
    <property type="evidence" value="ECO:0007669"/>
    <property type="project" value="TreeGrafter"/>
</dbReference>
<dbReference type="InterPro" id="IPR028346">
    <property type="entry name" value="HAUS2"/>
</dbReference>
<dbReference type="PANTHER" id="PTHR16039:SF1">
    <property type="entry name" value="HAUS AUGMIN-LIKE COMPLEX SUBUNIT 2"/>
    <property type="match status" value="1"/>
</dbReference>
<dbReference type="Pfam" id="PF15003">
    <property type="entry name" value="HAUS2"/>
    <property type="match status" value="1"/>
</dbReference>
<gene>
    <name evidence="2" type="primary">haus2</name>
</gene>
<keyword evidence="1" id="KW-1185">Reference proteome</keyword>
<dbReference type="GO" id="GO:0051225">
    <property type="term" value="P:spindle assembly"/>
    <property type="evidence" value="ECO:0007669"/>
    <property type="project" value="InterPro"/>
</dbReference>
<dbReference type="AlphaFoldDB" id="A0A6P3VZI4"/>
<dbReference type="PRINTS" id="PR02088">
    <property type="entry name" value="HAUSAUGMINL2"/>
</dbReference>
<protein>
    <submittedName>
        <fullName evidence="2">HAUS augmin-like complex subunit 2</fullName>
    </submittedName>
</protein>
<dbReference type="GeneID" id="105902295"/>
<evidence type="ECO:0000313" key="1">
    <source>
        <dbReference type="Proteomes" id="UP000515152"/>
    </source>
</evidence>
<proteinExistence type="predicted"/>
<dbReference type="GO" id="GO:0070652">
    <property type="term" value="C:HAUS complex"/>
    <property type="evidence" value="ECO:0007669"/>
    <property type="project" value="InterPro"/>
</dbReference>
<dbReference type="CTD" id="55142"/>
<accession>A0A6P3VZI4</accession>
<evidence type="ECO:0000313" key="2">
    <source>
        <dbReference type="RefSeq" id="XP_012685301.1"/>
    </source>
</evidence>